<dbReference type="RefSeq" id="WP_048032900.1">
    <property type="nucleotide sequence ID" value="NZ_CP030117.1"/>
</dbReference>
<dbReference type="Proteomes" id="UP000036061">
    <property type="component" value="Chromosome"/>
</dbReference>
<dbReference type="PANTHER" id="PTHR43884">
    <property type="entry name" value="ACYL-COA DEHYDROGENASE"/>
    <property type="match status" value="1"/>
</dbReference>
<dbReference type="EMBL" id="CP030117">
    <property type="protein sequence ID" value="AWX56203.1"/>
    <property type="molecule type" value="Genomic_DNA"/>
</dbReference>
<dbReference type="Gene3D" id="1.20.140.10">
    <property type="entry name" value="Butyryl-CoA Dehydrogenase, subunit A, domain 3"/>
    <property type="match status" value="1"/>
</dbReference>
<evidence type="ECO:0000256" key="3">
    <source>
        <dbReference type="ARBA" id="ARBA00022630"/>
    </source>
</evidence>
<dbReference type="PROSITE" id="PS00073">
    <property type="entry name" value="ACYL_COA_DH_2"/>
    <property type="match status" value="1"/>
</dbReference>
<dbReference type="AlphaFoldDB" id="A0A2Z4MIH4"/>
<dbReference type="Gene3D" id="2.40.110.10">
    <property type="entry name" value="Butyryl-CoA Dehydrogenase, subunit A, domain 2"/>
    <property type="match status" value="1"/>
</dbReference>
<feature type="domain" description="Acyl-CoA dehydrogenase/oxidase N-terminal" evidence="9">
    <location>
        <begin position="24"/>
        <end position="134"/>
    </location>
</feature>
<dbReference type="InterPro" id="IPR013786">
    <property type="entry name" value="AcylCoA_DH/ox_N"/>
</dbReference>
<dbReference type="InterPro" id="IPR006089">
    <property type="entry name" value="Acyl-CoA_DH_CS"/>
</dbReference>
<dbReference type="InterPro" id="IPR037069">
    <property type="entry name" value="AcylCoA_DH/ox_N_sf"/>
</dbReference>
<gene>
    <name evidence="10" type="ORF">AB432_014665</name>
</gene>
<dbReference type="Pfam" id="PF02770">
    <property type="entry name" value="Acyl-CoA_dh_M"/>
    <property type="match status" value="1"/>
</dbReference>
<sequence>MSQTIPASKPATFDLFKRNRPFLTQEHEMFRSSLRKFLEREAVPNIEKWEEEQYTPREFYQKMGEQGFLCPQVAPEYGGLGLDFGFNMVLAEELSRVGVGGLASMSSSIIVPYLERYGTEEQKKKYLPKCVSGEITTAIGMTEPGIGSDLAGMRTTAVRDGDHYIINGQKTFISNGINAGLFFICVKTDPTATLAHKGISILLVEDGTPGFSCGRKLKKLGQHSTDTAELVFEDARVPVSNLLGEEGKGFYYLMDKLQQERIMIAIGALVVAEEMLKTTMTYVKERHAFGKPISSFQNTQFEMAEMATEISMAQTFVDDLTYRHMNGENVSTQVSMAKWSITEMARRMSVRCLQLHGGYGFMEEYAIARRYRDVAVMPIYGGTTEIMKNIIAKNLGM</sequence>
<evidence type="ECO:0000256" key="5">
    <source>
        <dbReference type="ARBA" id="ARBA00023002"/>
    </source>
</evidence>
<evidence type="ECO:0000259" key="8">
    <source>
        <dbReference type="Pfam" id="PF02770"/>
    </source>
</evidence>
<evidence type="ECO:0000313" key="11">
    <source>
        <dbReference type="Proteomes" id="UP000036061"/>
    </source>
</evidence>
<dbReference type="SUPFAM" id="SSF56645">
    <property type="entry name" value="Acyl-CoA dehydrogenase NM domain-like"/>
    <property type="match status" value="1"/>
</dbReference>
<evidence type="ECO:0000256" key="1">
    <source>
        <dbReference type="ARBA" id="ARBA00001974"/>
    </source>
</evidence>
<dbReference type="Pfam" id="PF00441">
    <property type="entry name" value="Acyl-CoA_dh_1"/>
    <property type="match status" value="1"/>
</dbReference>
<proteinExistence type="inferred from homology"/>
<evidence type="ECO:0000259" key="9">
    <source>
        <dbReference type="Pfam" id="PF02771"/>
    </source>
</evidence>
<accession>A0A2Z4MIH4</accession>
<keyword evidence="4 6" id="KW-0274">FAD</keyword>
<dbReference type="InterPro" id="IPR036250">
    <property type="entry name" value="AcylCo_DH-like_C"/>
</dbReference>
<evidence type="ECO:0000256" key="6">
    <source>
        <dbReference type="RuleBase" id="RU362125"/>
    </source>
</evidence>
<dbReference type="InterPro" id="IPR009100">
    <property type="entry name" value="AcylCoA_DH/oxidase_NM_dom_sf"/>
</dbReference>
<comment type="cofactor">
    <cofactor evidence="1 6">
        <name>FAD</name>
        <dbReference type="ChEBI" id="CHEBI:57692"/>
    </cofactor>
</comment>
<evidence type="ECO:0000256" key="4">
    <source>
        <dbReference type="ARBA" id="ARBA00022827"/>
    </source>
</evidence>
<feature type="domain" description="Acyl-CoA dehydrogenase/oxidase C-terminal" evidence="7">
    <location>
        <begin position="247"/>
        <end position="395"/>
    </location>
</feature>
<keyword evidence="5 6" id="KW-0560">Oxidoreductase</keyword>
<dbReference type="InterPro" id="IPR009075">
    <property type="entry name" value="AcylCo_DH/oxidase_C"/>
</dbReference>
<reference evidence="10 11" key="1">
    <citation type="journal article" date="2015" name="Genome Announc.">
        <title>Draft Genome Sequence of Brevibacillus brevis DZQ7, a Plant Growth-Promoting Rhizobacterium with Broad-Spectrum Antimicrobial Activity.</title>
        <authorList>
            <person name="Hou Q."/>
            <person name="Wang C."/>
            <person name="Hou X."/>
            <person name="Xia Z."/>
            <person name="Ye J."/>
            <person name="Liu K."/>
            <person name="Liu H."/>
            <person name="Wang J."/>
            <person name="Guo H."/>
            <person name="Yu X."/>
            <person name="Yang Y."/>
            <person name="Du B."/>
            <person name="Ding Y."/>
        </authorList>
    </citation>
    <scope>NUCLEOTIDE SEQUENCE [LARGE SCALE GENOMIC DNA]</scope>
    <source>
        <strain evidence="10 11">DZQ7</strain>
    </source>
</reference>
<name>A0A2Z4MIH4_BREBE</name>
<dbReference type="FunFam" id="2.40.110.10:FF:000002">
    <property type="entry name" value="Acyl-CoA dehydrogenase fadE12"/>
    <property type="match status" value="1"/>
</dbReference>
<organism evidence="10 11">
    <name type="scientific">Brevibacillus brevis</name>
    <name type="common">Bacillus brevis</name>
    <dbReference type="NCBI Taxonomy" id="1393"/>
    <lineage>
        <taxon>Bacteria</taxon>
        <taxon>Bacillati</taxon>
        <taxon>Bacillota</taxon>
        <taxon>Bacilli</taxon>
        <taxon>Bacillales</taxon>
        <taxon>Paenibacillaceae</taxon>
        <taxon>Brevibacillus</taxon>
    </lineage>
</organism>
<dbReference type="FunFam" id="1.10.540.10:FF:000026">
    <property type="entry name" value="Acyl-CoA dehydrogenase medium chain"/>
    <property type="match status" value="1"/>
</dbReference>
<dbReference type="Gene3D" id="1.10.540.10">
    <property type="entry name" value="Acyl-CoA dehydrogenase/oxidase, N-terminal domain"/>
    <property type="match status" value="1"/>
</dbReference>
<dbReference type="GO" id="GO:0003995">
    <property type="term" value="F:acyl-CoA dehydrogenase activity"/>
    <property type="evidence" value="ECO:0007669"/>
    <property type="project" value="InterPro"/>
</dbReference>
<dbReference type="Pfam" id="PF02771">
    <property type="entry name" value="Acyl-CoA_dh_N"/>
    <property type="match status" value="1"/>
</dbReference>
<evidence type="ECO:0000259" key="7">
    <source>
        <dbReference type="Pfam" id="PF00441"/>
    </source>
</evidence>
<comment type="similarity">
    <text evidence="2 6">Belongs to the acyl-CoA dehydrogenase family.</text>
</comment>
<keyword evidence="3 6" id="KW-0285">Flavoprotein</keyword>
<evidence type="ECO:0000256" key="2">
    <source>
        <dbReference type="ARBA" id="ARBA00009347"/>
    </source>
</evidence>
<dbReference type="SUPFAM" id="SSF47203">
    <property type="entry name" value="Acyl-CoA dehydrogenase C-terminal domain-like"/>
    <property type="match status" value="1"/>
</dbReference>
<dbReference type="PANTHER" id="PTHR43884:SF12">
    <property type="entry name" value="ISOVALERYL-COA DEHYDROGENASE, MITOCHONDRIAL-RELATED"/>
    <property type="match status" value="1"/>
</dbReference>
<feature type="domain" description="Acyl-CoA oxidase/dehydrogenase middle" evidence="8">
    <location>
        <begin position="138"/>
        <end position="234"/>
    </location>
</feature>
<dbReference type="FunFam" id="1.20.140.10:FF:000001">
    <property type="entry name" value="Acyl-CoA dehydrogenase"/>
    <property type="match status" value="1"/>
</dbReference>
<evidence type="ECO:0000313" key="10">
    <source>
        <dbReference type="EMBL" id="AWX56203.1"/>
    </source>
</evidence>
<dbReference type="InterPro" id="IPR046373">
    <property type="entry name" value="Acyl-CoA_Oxase/DH_mid-dom_sf"/>
</dbReference>
<dbReference type="InterPro" id="IPR006091">
    <property type="entry name" value="Acyl-CoA_Oxase/DH_mid-dom"/>
</dbReference>
<protein>
    <submittedName>
        <fullName evidence="10">Acyl-CoA dehydrogenase</fullName>
    </submittedName>
</protein>
<dbReference type="GO" id="GO:0050660">
    <property type="term" value="F:flavin adenine dinucleotide binding"/>
    <property type="evidence" value="ECO:0007669"/>
    <property type="project" value="InterPro"/>
</dbReference>